<dbReference type="Gene3D" id="1.10.12.10">
    <property type="entry name" value="Lyase 2-enoyl-coa Hydratase, Chain A, domain 2"/>
    <property type="match status" value="1"/>
</dbReference>
<keyword evidence="2 3" id="KW-0456">Lyase</keyword>
<dbReference type="InterPro" id="IPR014748">
    <property type="entry name" value="Enoyl-CoA_hydra_C"/>
</dbReference>
<evidence type="ECO:0000256" key="1">
    <source>
        <dbReference type="ARBA" id="ARBA00005254"/>
    </source>
</evidence>
<dbReference type="EMBL" id="JACGWZ010000001">
    <property type="protein sequence ID" value="MBA8824194.1"/>
    <property type="molecule type" value="Genomic_DNA"/>
</dbReference>
<dbReference type="SUPFAM" id="SSF52096">
    <property type="entry name" value="ClpP/crotonase"/>
    <property type="match status" value="1"/>
</dbReference>
<dbReference type="CDD" id="cd06558">
    <property type="entry name" value="crotonase-like"/>
    <property type="match status" value="1"/>
</dbReference>
<dbReference type="PANTHER" id="PTHR11941">
    <property type="entry name" value="ENOYL-COA HYDRATASE-RELATED"/>
    <property type="match status" value="1"/>
</dbReference>
<evidence type="ECO:0000313" key="3">
    <source>
        <dbReference type="EMBL" id="MBA8824194.1"/>
    </source>
</evidence>
<comment type="caution">
    <text evidence="3">The sequence shown here is derived from an EMBL/GenBank/DDBJ whole genome shotgun (WGS) entry which is preliminary data.</text>
</comment>
<sequence>MAHQHHGAVHVVTLARPEALNALSLAAWRRIATIFDAIRRDDHARAVVVRGSGERAFGAGADIAEFPQVRVGAAASLGYTEAIAAAVNSIAEAPVPVIAMVHGLAVGGGCELAAACDVRIAASTARFGVPIGRLGVTLGYAEANALARLIGPAALKYLLFSGRLIDTDEALRLGLVQRGVAAEDLVTETVNLVENVHASSEITIRAGKLVADMTGRALTAADTEALTRTTVEAYEGPDLAEGIAAFREKRAPEFTGERGDHARS</sequence>
<proteinExistence type="inferred from homology"/>
<reference evidence="3 4" key="1">
    <citation type="submission" date="2020-07" db="EMBL/GenBank/DDBJ databases">
        <title>Sequencing the genomes of 1000 actinobacteria strains.</title>
        <authorList>
            <person name="Klenk H.-P."/>
        </authorList>
    </citation>
    <scope>NUCLEOTIDE SEQUENCE [LARGE SCALE GENOMIC DNA]</scope>
    <source>
        <strain evidence="3 4">DSM 45975</strain>
    </source>
</reference>
<dbReference type="InterPro" id="IPR001753">
    <property type="entry name" value="Enoyl-CoA_hydra/iso"/>
</dbReference>
<dbReference type="AlphaFoldDB" id="A0A839DRQ3"/>
<comment type="similarity">
    <text evidence="1">Belongs to the enoyl-CoA hydratase/isomerase family.</text>
</comment>
<dbReference type="GO" id="GO:0006635">
    <property type="term" value="P:fatty acid beta-oxidation"/>
    <property type="evidence" value="ECO:0007669"/>
    <property type="project" value="TreeGrafter"/>
</dbReference>
<evidence type="ECO:0000256" key="2">
    <source>
        <dbReference type="ARBA" id="ARBA00023239"/>
    </source>
</evidence>
<dbReference type="GO" id="GO:0004300">
    <property type="term" value="F:enoyl-CoA hydratase activity"/>
    <property type="evidence" value="ECO:0007669"/>
    <property type="project" value="UniProtKB-EC"/>
</dbReference>
<dbReference type="PANTHER" id="PTHR11941:SF127">
    <property type="entry name" value="ENOYL-COA HYDRATASE ECHA18 (ENOYL HYDRASE) (UNSATURATED ACYL-COA HYDRATASE) (CROTONASE)-RELATED"/>
    <property type="match status" value="1"/>
</dbReference>
<protein>
    <submittedName>
        <fullName evidence="3">Enoyl-CoA hydratase</fullName>
        <ecNumber evidence="3">4.2.1.17</ecNumber>
    </submittedName>
</protein>
<dbReference type="Pfam" id="PF00378">
    <property type="entry name" value="ECH_1"/>
    <property type="match status" value="1"/>
</dbReference>
<keyword evidence="4" id="KW-1185">Reference proteome</keyword>
<organism evidence="3 4">
    <name type="scientific">Halosaccharopolyspora lacisalsi</name>
    <dbReference type="NCBI Taxonomy" id="1000566"/>
    <lineage>
        <taxon>Bacteria</taxon>
        <taxon>Bacillati</taxon>
        <taxon>Actinomycetota</taxon>
        <taxon>Actinomycetes</taxon>
        <taxon>Pseudonocardiales</taxon>
        <taxon>Pseudonocardiaceae</taxon>
        <taxon>Halosaccharopolyspora</taxon>
    </lineage>
</organism>
<evidence type="ECO:0000313" key="4">
    <source>
        <dbReference type="Proteomes" id="UP000569329"/>
    </source>
</evidence>
<dbReference type="Gene3D" id="3.90.226.10">
    <property type="entry name" value="2-enoyl-CoA Hydratase, Chain A, domain 1"/>
    <property type="match status" value="1"/>
</dbReference>
<accession>A0A839DRQ3</accession>
<dbReference type="Proteomes" id="UP000569329">
    <property type="component" value="Unassembled WGS sequence"/>
</dbReference>
<dbReference type="EC" id="4.2.1.17" evidence="3"/>
<gene>
    <name evidence="3" type="ORF">FHX42_001523</name>
</gene>
<dbReference type="InterPro" id="IPR029045">
    <property type="entry name" value="ClpP/crotonase-like_dom_sf"/>
</dbReference>
<dbReference type="RefSeq" id="WP_328795943.1">
    <property type="nucleotide sequence ID" value="NZ_JACGWZ010000001.1"/>
</dbReference>
<name>A0A839DRQ3_9PSEU</name>